<dbReference type="VEuPathDB" id="TriTrypDB:TM35_000391110"/>
<feature type="region of interest" description="Disordered" evidence="2">
    <location>
        <begin position="26"/>
        <end position="48"/>
    </location>
</feature>
<evidence type="ECO:0000256" key="2">
    <source>
        <dbReference type="SAM" id="MobiDB-lite"/>
    </source>
</evidence>
<evidence type="ECO:0000313" key="4">
    <source>
        <dbReference type="Proteomes" id="UP000192257"/>
    </source>
</evidence>
<reference evidence="3 4" key="1">
    <citation type="submission" date="2017-03" db="EMBL/GenBank/DDBJ databases">
        <title>An alternative strategy for trypanosome survival in the mammalian bloodstream revealed through genome and transcriptome analysis of the ubiquitous bovine parasite Trypanosoma (Megatrypanum) theileri.</title>
        <authorList>
            <person name="Kelly S."/>
            <person name="Ivens A."/>
            <person name="Mott A."/>
            <person name="O'Neill E."/>
            <person name="Emms D."/>
            <person name="Macleod O."/>
            <person name="Voorheis P."/>
            <person name="Matthews J."/>
            <person name="Matthews K."/>
            <person name="Carrington M."/>
        </authorList>
    </citation>
    <scope>NUCLEOTIDE SEQUENCE [LARGE SCALE GENOMIC DNA]</scope>
    <source>
        <strain evidence="3">Edinburgh</strain>
    </source>
</reference>
<protein>
    <submittedName>
        <fullName evidence="3">Uncharacterized protein</fullName>
    </submittedName>
</protein>
<keyword evidence="4" id="KW-1185">Reference proteome</keyword>
<comment type="caution">
    <text evidence="3">The sequence shown here is derived from an EMBL/GenBank/DDBJ whole genome shotgun (WGS) entry which is preliminary data.</text>
</comment>
<dbReference type="Proteomes" id="UP000192257">
    <property type="component" value="Unassembled WGS sequence"/>
</dbReference>
<gene>
    <name evidence="3" type="ORF">TM35_000391110</name>
</gene>
<feature type="coiled-coil region" evidence="1">
    <location>
        <begin position="322"/>
        <end position="349"/>
    </location>
</feature>
<keyword evidence="1" id="KW-0175">Coiled coil</keyword>
<evidence type="ECO:0000256" key="1">
    <source>
        <dbReference type="SAM" id="Coils"/>
    </source>
</evidence>
<dbReference type="GeneID" id="39989407"/>
<name>A0A1X0NJU7_9TRYP</name>
<dbReference type="RefSeq" id="XP_028879003.1">
    <property type="nucleotide sequence ID" value="XM_029029627.1"/>
</dbReference>
<sequence>MGATEPPGGRGTFRDAILAQLNALKKKGEAMNPPEEEEQQQLHGVGSSRGTTLPQLHRYPSLGFGGGPISPNTRRLPPMFAKHRQNAAQIRGVCIDLNDTLLQLNADFARGGSNIKSMNQAPLPGGVQSLLQERARRALLSKRQKEYTGRSPTGNRDSVNEMSEMGQEIEDIRRARIAAADEGLSDEQSVSDYAGEPHVPRFVPGSTLREALEAMEEPLRKINESIAAMSTIDERDAGNPWWNSAMLTRDMKASGIRANYHARRLLTWIQRARERFLVEAVTTNEQSEHCRADMLYLREQEALFMQRIDSSQKMQAEAASEMAVLQEAIREANHVKSELQQKLVAAAKEEALLPSDSDDALRAEFLLLLERVVWPAALQSDVDRIRAWVQENPMPLDV</sequence>
<dbReference type="EMBL" id="NBCO01000039">
    <property type="protein sequence ID" value="ORC84937.1"/>
    <property type="molecule type" value="Genomic_DNA"/>
</dbReference>
<evidence type="ECO:0000313" key="3">
    <source>
        <dbReference type="EMBL" id="ORC84937.1"/>
    </source>
</evidence>
<organism evidence="3 4">
    <name type="scientific">Trypanosoma theileri</name>
    <dbReference type="NCBI Taxonomy" id="67003"/>
    <lineage>
        <taxon>Eukaryota</taxon>
        <taxon>Discoba</taxon>
        <taxon>Euglenozoa</taxon>
        <taxon>Kinetoplastea</taxon>
        <taxon>Metakinetoplastina</taxon>
        <taxon>Trypanosomatida</taxon>
        <taxon>Trypanosomatidae</taxon>
        <taxon>Trypanosoma</taxon>
    </lineage>
</organism>
<dbReference type="AlphaFoldDB" id="A0A1X0NJU7"/>
<proteinExistence type="predicted"/>
<accession>A0A1X0NJU7</accession>
<dbReference type="OrthoDB" id="273844at2759"/>